<organism evidence="2 3">
    <name type="scientific">Purpureocillium lavendulum</name>
    <dbReference type="NCBI Taxonomy" id="1247861"/>
    <lineage>
        <taxon>Eukaryota</taxon>
        <taxon>Fungi</taxon>
        <taxon>Dikarya</taxon>
        <taxon>Ascomycota</taxon>
        <taxon>Pezizomycotina</taxon>
        <taxon>Sordariomycetes</taxon>
        <taxon>Hypocreomycetidae</taxon>
        <taxon>Hypocreales</taxon>
        <taxon>Ophiocordycipitaceae</taxon>
        <taxon>Purpureocillium</taxon>
    </lineage>
</organism>
<name>A0AB34FHX7_9HYPO</name>
<accession>A0AB34FHX7</accession>
<dbReference type="EMBL" id="JAQHRD010000008">
    <property type="protein sequence ID" value="KAJ6438304.1"/>
    <property type="molecule type" value="Genomic_DNA"/>
</dbReference>
<comment type="caution">
    <text evidence="2">The sequence shown here is derived from an EMBL/GenBank/DDBJ whole genome shotgun (WGS) entry which is preliminary data.</text>
</comment>
<dbReference type="Proteomes" id="UP001163105">
    <property type="component" value="Unassembled WGS sequence"/>
</dbReference>
<feature type="region of interest" description="Disordered" evidence="1">
    <location>
        <begin position="1"/>
        <end position="25"/>
    </location>
</feature>
<feature type="compositionally biased region" description="Basic and acidic residues" evidence="1">
    <location>
        <begin position="8"/>
        <end position="17"/>
    </location>
</feature>
<sequence length="115" mass="12805">MPYLRPKMTSEHTKTEEEQQASFKEQLDRIAVASREGDAESKPNPIIEKITEYIPGASAILGGGSHQQQQSPEDKKTEIPGPPNRPDHDDKIEEFVRDQHRSNKGDGDLNPSKGS</sequence>
<dbReference type="AlphaFoldDB" id="A0AB34FHX7"/>
<feature type="region of interest" description="Disordered" evidence="1">
    <location>
        <begin position="57"/>
        <end position="115"/>
    </location>
</feature>
<evidence type="ECO:0000313" key="2">
    <source>
        <dbReference type="EMBL" id="KAJ6438304.1"/>
    </source>
</evidence>
<reference evidence="2" key="1">
    <citation type="submission" date="2023-01" db="EMBL/GenBank/DDBJ databases">
        <title>The growth and conidiation of Purpureocillium lavendulum are regulated by nitrogen source and histone H3K14 acetylation.</title>
        <authorList>
            <person name="Tang P."/>
            <person name="Han J."/>
            <person name="Zhang C."/>
            <person name="Tang P."/>
            <person name="Qi F."/>
            <person name="Zhang K."/>
            <person name="Liang L."/>
        </authorList>
    </citation>
    <scope>NUCLEOTIDE SEQUENCE</scope>
    <source>
        <strain evidence="2">YMF1.00683</strain>
    </source>
</reference>
<evidence type="ECO:0000256" key="1">
    <source>
        <dbReference type="SAM" id="MobiDB-lite"/>
    </source>
</evidence>
<keyword evidence="3" id="KW-1185">Reference proteome</keyword>
<feature type="compositionally biased region" description="Basic and acidic residues" evidence="1">
    <location>
        <begin position="85"/>
        <end position="107"/>
    </location>
</feature>
<proteinExistence type="predicted"/>
<gene>
    <name evidence="2" type="ORF">O9K51_08896</name>
</gene>
<evidence type="ECO:0000313" key="3">
    <source>
        <dbReference type="Proteomes" id="UP001163105"/>
    </source>
</evidence>
<protein>
    <submittedName>
        <fullName evidence="2">Integral membrane</fullName>
    </submittedName>
</protein>